<accession>A0A8U0R4Y6</accession>
<dbReference type="PROSITE" id="PS50119">
    <property type="entry name" value="ZF_BBOX"/>
    <property type="match status" value="1"/>
</dbReference>
<keyword evidence="1" id="KW-0479">Metal-binding</keyword>
<name>A0A8U0R4Y6_SALNM</name>
<dbReference type="InterPro" id="IPR001841">
    <property type="entry name" value="Znf_RING"/>
</dbReference>
<dbReference type="InterPro" id="IPR000315">
    <property type="entry name" value="Znf_B-box"/>
</dbReference>
<dbReference type="PROSITE" id="PS00518">
    <property type="entry name" value="ZF_RING_1"/>
    <property type="match status" value="1"/>
</dbReference>
<dbReference type="Pfam" id="PF00643">
    <property type="entry name" value="zf-B_box"/>
    <property type="match status" value="1"/>
</dbReference>
<dbReference type="CDD" id="cd19769">
    <property type="entry name" value="Bbox2_TRIM16-like"/>
    <property type="match status" value="1"/>
</dbReference>
<evidence type="ECO:0000256" key="4">
    <source>
        <dbReference type="PROSITE-ProRule" id="PRU00024"/>
    </source>
</evidence>
<dbReference type="Gene3D" id="4.10.830.40">
    <property type="match status" value="1"/>
</dbReference>
<dbReference type="SUPFAM" id="SSF57845">
    <property type="entry name" value="B-box zinc-binding domain"/>
    <property type="match status" value="1"/>
</dbReference>
<keyword evidence="3" id="KW-0862">Zinc</keyword>
<organism evidence="7 8">
    <name type="scientific">Salvelinus namaycush</name>
    <name type="common">Lake trout</name>
    <name type="synonym">Salmo namaycush</name>
    <dbReference type="NCBI Taxonomy" id="8040"/>
    <lineage>
        <taxon>Eukaryota</taxon>
        <taxon>Metazoa</taxon>
        <taxon>Chordata</taxon>
        <taxon>Craniata</taxon>
        <taxon>Vertebrata</taxon>
        <taxon>Euteleostomi</taxon>
        <taxon>Actinopterygii</taxon>
        <taxon>Neopterygii</taxon>
        <taxon>Teleostei</taxon>
        <taxon>Protacanthopterygii</taxon>
        <taxon>Salmoniformes</taxon>
        <taxon>Salmonidae</taxon>
        <taxon>Salmoninae</taxon>
        <taxon>Salvelinus</taxon>
    </lineage>
</organism>
<dbReference type="GO" id="GO:0008270">
    <property type="term" value="F:zinc ion binding"/>
    <property type="evidence" value="ECO:0007669"/>
    <property type="project" value="UniProtKB-KW"/>
</dbReference>
<dbReference type="Pfam" id="PF00097">
    <property type="entry name" value="zf-C3HC4"/>
    <property type="match status" value="1"/>
</dbReference>
<dbReference type="RefSeq" id="XP_038854963.1">
    <property type="nucleotide sequence ID" value="XM_038999035.1"/>
</dbReference>
<dbReference type="InterPro" id="IPR017907">
    <property type="entry name" value="Znf_RING_CS"/>
</dbReference>
<keyword evidence="7" id="KW-1185">Reference proteome</keyword>
<dbReference type="KEGG" id="snh:120052208"/>
<evidence type="ECO:0000256" key="1">
    <source>
        <dbReference type="ARBA" id="ARBA00022723"/>
    </source>
</evidence>
<dbReference type="Proteomes" id="UP000808372">
    <property type="component" value="Chromosome 8"/>
</dbReference>
<proteinExistence type="predicted"/>
<dbReference type="CDD" id="cd19802">
    <property type="entry name" value="Bbox1_TRIM8-like"/>
    <property type="match status" value="1"/>
</dbReference>
<dbReference type="PANTHER" id="PTHR25465">
    <property type="entry name" value="B-BOX DOMAIN CONTAINING"/>
    <property type="match status" value="1"/>
</dbReference>
<evidence type="ECO:0000313" key="7">
    <source>
        <dbReference type="Proteomes" id="UP000808372"/>
    </source>
</evidence>
<dbReference type="InterPro" id="IPR051051">
    <property type="entry name" value="E3_ubiq-ligase_TRIM/RNF"/>
</dbReference>
<dbReference type="PANTHER" id="PTHR25465:SF5">
    <property type="entry name" value="E3 UBIQUITIN_ISG15 LIGASE TRIM25-RELATED"/>
    <property type="match status" value="1"/>
</dbReference>
<dbReference type="PROSITE" id="PS50089">
    <property type="entry name" value="ZF_RING_2"/>
    <property type="match status" value="1"/>
</dbReference>
<evidence type="ECO:0000259" key="6">
    <source>
        <dbReference type="PROSITE" id="PS50119"/>
    </source>
</evidence>
<sequence length="180" mass="20314">MFLPPTFNQHPVNEKSGLTIDLCALCERGPKAQGSIPCGHSYCKQCISVLVSPKPLQHQHAESSHYYAGPGDVACDLCTEKKLKAVKSCLICTASYCESHVRQHYTVAALQKHTLVEVTGNLEQKLCQLHHKALEVFCKTDQILICNMCAVEDHRGHRKRYIEVRNDVLYLFLLEEHNVE</sequence>
<evidence type="ECO:0000256" key="3">
    <source>
        <dbReference type="ARBA" id="ARBA00022833"/>
    </source>
</evidence>
<dbReference type="AlphaFoldDB" id="A0A8U0R4Y6"/>
<protein>
    <submittedName>
        <fullName evidence="8">Tripartite motif-containing protein 29-like</fullName>
    </submittedName>
</protein>
<feature type="domain" description="RING-type" evidence="5">
    <location>
        <begin position="23"/>
        <end position="79"/>
    </location>
</feature>
<evidence type="ECO:0000313" key="8">
    <source>
        <dbReference type="RefSeq" id="XP_038854963.1"/>
    </source>
</evidence>
<evidence type="ECO:0000259" key="5">
    <source>
        <dbReference type="PROSITE" id="PS50089"/>
    </source>
</evidence>
<reference evidence="8" key="1">
    <citation type="submission" date="2025-08" db="UniProtKB">
        <authorList>
            <consortium name="RefSeq"/>
        </authorList>
    </citation>
    <scope>IDENTIFICATION</scope>
    <source>
        <tissue evidence="8">White muscle</tissue>
    </source>
</reference>
<dbReference type="SUPFAM" id="SSF57850">
    <property type="entry name" value="RING/U-box"/>
    <property type="match status" value="1"/>
</dbReference>
<dbReference type="InterPro" id="IPR018957">
    <property type="entry name" value="Znf_C3HC4_RING-type"/>
</dbReference>
<feature type="domain" description="B box-type" evidence="6">
    <location>
        <begin position="122"/>
        <end position="162"/>
    </location>
</feature>
<keyword evidence="2 4" id="KW-0863">Zinc-finger</keyword>
<gene>
    <name evidence="8" type="primary">LOC120052208</name>
</gene>
<dbReference type="GeneID" id="120052208"/>
<dbReference type="Gene3D" id="3.30.160.60">
    <property type="entry name" value="Classic Zinc Finger"/>
    <property type="match status" value="1"/>
</dbReference>
<dbReference type="SMART" id="SM00336">
    <property type="entry name" value="BBOX"/>
    <property type="match status" value="1"/>
</dbReference>
<evidence type="ECO:0000256" key="2">
    <source>
        <dbReference type="ARBA" id="ARBA00022771"/>
    </source>
</evidence>